<dbReference type="Proteomes" id="UP001428341">
    <property type="component" value="Unassembled WGS sequence"/>
</dbReference>
<accession>A0AAP0M2S6</accession>
<evidence type="ECO:0000313" key="2">
    <source>
        <dbReference type="Proteomes" id="UP001428341"/>
    </source>
</evidence>
<evidence type="ECO:0000313" key="1">
    <source>
        <dbReference type="EMBL" id="KAK9193507.1"/>
    </source>
</evidence>
<comment type="caution">
    <text evidence="1">The sequence shown here is derived from an EMBL/GenBank/DDBJ whole genome shotgun (WGS) entry which is preliminary data.</text>
</comment>
<sequence length="106" mass="12017">MDVRDASGQRSLKLRWLRPDYSLSSGLCHGRVDTINPLDLHSKSASAQNHHAYKPIHLQFAKGLEGKIVHPCPTIRNKEKTDCEQARGYVELVRLTGTWFFAFAVK</sequence>
<organism evidence="1 2">
    <name type="scientific">Citrus x changshan-huyou</name>
    <dbReference type="NCBI Taxonomy" id="2935761"/>
    <lineage>
        <taxon>Eukaryota</taxon>
        <taxon>Viridiplantae</taxon>
        <taxon>Streptophyta</taxon>
        <taxon>Embryophyta</taxon>
        <taxon>Tracheophyta</taxon>
        <taxon>Spermatophyta</taxon>
        <taxon>Magnoliopsida</taxon>
        <taxon>eudicotyledons</taxon>
        <taxon>Gunneridae</taxon>
        <taxon>Pentapetalae</taxon>
        <taxon>rosids</taxon>
        <taxon>malvids</taxon>
        <taxon>Sapindales</taxon>
        <taxon>Rutaceae</taxon>
        <taxon>Aurantioideae</taxon>
        <taxon>Citrus</taxon>
    </lineage>
</organism>
<name>A0AAP0M2S6_9ROSI</name>
<gene>
    <name evidence="1" type="ORF">WN944_004204</name>
</gene>
<dbReference type="AlphaFoldDB" id="A0AAP0M2S6"/>
<dbReference type="EMBL" id="JBCGBO010000006">
    <property type="protein sequence ID" value="KAK9193507.1"/>
    <property type="molecule type" value="Genomic_DNA"/>
</dbReference>
<reference evidence="1 2" key="1">
    <citation type="submission" date="2024-05" db="EMBL/GenBank/DDBJ databases">
        <title>Haplotype-resolved chromosome-level genome assembly of Huyou (Citrus changshanensis).</title>
        <authorList>
            <person name="Miao C."/>
            <person name="Chen W."/>
            <person name="Wu Y."/>
            <person name="Wang L."/>
            <person name="Zhao S."/>
            <person name="Grierson D."/>
            <person name="Xu C."/>
            <person name="Chen K."/>
        </authorList>
    </citation>
    <scope>NUCLEOTIDE SEQUENCE [LARGE SCALE GENOMIC DNA]</scope>
    <source>
        <strain evidence="1">01-14</strain>
        <tissue evidence="1">Leaf</tissue>
    </source>
</reference>
<protein>
    <submittedName>
        <fullName evidence="1">Uncharacterized protein</fullName>
    </submittedName>
</protein>
<proteinExistence type="predicted"/>
<keyword evidence="2" id="KW-1185">Reference proteome</keyword>